<dbReference type="PANTHER" id="PTHR31881:SF6">
    <property type="entry name" value="OS09G0494600 PROTEIN"/>
    <property type="match status" value="1"/>
</dbReference>
<protein>
    <submittedName>
        <fullName evidence="3">Uncharacterized protein LOC104215535</fullName>
    </submittedName>
</protein>
<organism evidence="2 3">
    <name type="scientific">Nicotiana sylvestris</name>
    <name type="common">Wood tobacco</name>
    <name type="synonym">South American tobacco</name>
    <dbReference type="NCBI Taxonomy" id="4096"/>
    <lineage>
        <taxon>Eukaryota</taxon>
        <taxon>Viridiplantae</taxon>
        <taxon>Streptophyta</taxon>
        <taxon>Embryophyta</taxon>
        <taxon>Tracheophyta</taxon>
        <taxon>Spermatophyta</taxon>
        <taxon>Magnoliopsida</taxon>
        <taxon>eudicotyledons</taxon>
        <taxon>Gunneridae</taxon>
        <taxon>Pentapetalae</taxon>
        <taxon>asterids</taxon>
        <taxon>lamiids</taxon>
        <taxon>Solanales</taxon>
        <taxon>Solanaceae</taxon>
        <taxon>Nicotianoideae</taxon>
        <taxon>Nicotianeae</taxon>
        <taxon>Nicotiana</taxon>
    </lineage>
</organism>
<evidence type="ECO:0000256" key="1">
    <source>
        <dbReference type="SAM" id="MobiDB-lite"/>
    </source>
</evidence>
<dbReference type="RefSeq" id="XP_009763658.1">
    <property type="nucleotide sequence ID" value="XM_009765356.1"/>
</dbReference>
<evidence type="ECO:0000313" key="3">
    <source>
        <dbReference type="RefSeq" id="XP_009763658.1"/>
    </source>
</evidence>
<reference evidence="2" key="1">
    <citation type="journal article" date="2013" name="Genome Biol.">
        <title>Reference genomes and transcriptomes of Nicotiana sylvestris and Nicotiana tomentosiformis.</title>
        <authorList>
            <person name="Sierro N."/>
            <person name="Battey J.N."/>
            <person name="Ouadi S."/>
            <person name="Bovet L."/>
            <person name="Goepfert S."/>
            <person name="Bakaher N."/>
            <person name="Peitsch M.C."/>
            <person name="Ivanov N.V."/>
        </authorList>
    </citation>
    <scope>NUCLEOTIDE SEQUENCE [LARGE SCALE GENOMIC DNA]</scope>
</reference>
<dbReference type="STRING" id="4096.A0A1U7VBC5"/>
<dbReference type="Proteomes" id="UP000189701">
    <property type="component" value="Unplaced"/>
</dbReference>
<dbReference type="OrthoDB" id="1303271at2759"/>
<name>A0A1U7VBC5_NICSY</name>
<proteinExistence type="predicted"/>
<sequence length="255" mass="29015">MYIYCSPSSSANLCFSLHIFEVSISLKMSQTNTENRKKLKYRHTAGKRSFARICKKKKKETSEPLSSKDIFVATRKRKPDRVYKASYADTLNKIAEMERIQLTQESEDVSQSVDAFASIMGPEHLGHLRLYGHGVTKTFLKKVGHLRPSTDEVMQQKLEEMEERMQQRLEEKFNAQKYVMELQVAVNIISQLKHLNPDLRVDPNILAFNACSPGEASSAQQAVVQLINRLSTRSNNQGGAIEEREDGDCEDLDLT</sequence>
<dbReference type="PANTHER" id="PTHR31881">
    <property type="match status" value="1"/>
</dbReference>
<feature type="compositionally biased region" description="Acidic residues" evidence="1">
    <location>
        <begin position="243"/>
        <end position="255"/>
    </location>
</feature>
<keyword evidence="2" id="KW-1185">Reference proteome</keyword>
<dbReference type="AlphaFoldDB" id="A0A1U7VBC5"/>
<feature type="region of interest" description="Disordered" evidence="1">
    <location>
        <begin position="236"/>
        <end position="255"/>
    </location>
</feature>
<gene>
    <name evidence="3" type="primary">LOC104215535</name>
</gene>
<dbReference type="Pfam" id="PF03004">
    <property type="entry name" value="Transposase_24"/>
    <property type="match status" value="1"/>
</dbReference>
<accession>A0A1U7VBC5</accession>
<reference evidence="3" key="2">
    <citation type="submission" date="2025-08" db="UniProtKB">
        <authorList>
            <consortium name="RefSeq"/>
        </authorList>
    </citation>
    <scope>IDENTIFICATION</scope>
    <source>
        <tissue evidence="3">Leaf</tissue>
    </source>
</reference>
<evidence type="ECO:0000313" key="2">
    <source>
        <dbReference type="Proteomes" id="UP000189701"/>
    </source>
</evidence>
<dbReference type="InterPro" id="IPR004252">
    <property type="entry name" value="Probable_transposase_24"/>
</dbReference>